<accession>A0AC35G9A8</accession>
<evidence type="ECO:0000313" key="1">
    <source>
        <dbReference type="Proteomes" id="UP000887580"/>
    </source>
</evidence>
<name>A0AC35G9A8_9BILA</name>
<reference evidence="2" key="1">
    <citation type="submission" date="2022-11" db="UniProtKB">
        <authorList>
            <consortium name="WormBaseParasite"/>
        </authorList>
    </citation>
    <scope>IDENTIFICATION</scope>
</reference>
<sequence>MISGSICYAAWIAESDLAVVLAINRLLFFTKPHLCDRFFNNGNQTLIIFIVALIHAFIVQISTDVLTFNSIYGAYFFNPHHGYPQPNYKFSNFWHPIQNIGVALLLAVIYLTFLVYFIRQKSNHSQSAENVITISDAPIFLQVLIVSLLNFFTALAYVYFQHFPMPDIAVKATHVAWLFIHGLPSILYVTLNKSIRTAVMKFIRFPKSIAPTSSMWNISALRPVSSP</sequence>
<organism evidence="1 2">
    <name type="scientific">Panagrolaimus sp. PS1159</name>
    <dbReference type="NCBI Taxonomy" id="55785"/>
    <lineage>
        <taxon>Eukaryota</taxon>
        <taxon>Metazoa</taxon>
        <taxon>Ecdysozoa</taxon>
        <taxon>Nematoda</taxon>
        <taxon>Chromadorea</taxon>
        <taxon>Rhabditida</taxon>
        <taxon>Tylenchina</taxon>
        <taxon>Panagrolaimomorpha</taxon>
        <taxon>Panagrolaimoidea</taxon>
        <taxon>Panagrolaimidae</taxon>
        <taxon>Panagrolaimus</taxon>
    </lineage>
</organism>
<evidence type="ECO:0000313" key="2">
    <source>
        <dbReference type="WBParaSite" id="PS1159_v2.g24748.t1"/>
    </source>
</evidence>
<proteinExistence type="predicted"/>
<protein>
    <submittedName>
        <fullName evidence="2">Uncharacterized protein</fullName>
    </submittedName>
</protein>
<dbReference type="Proteomes" id="UP000887580">
    <property type="component" value="Unplaced"/>
</dbReference>
<dbReference type="WBParaSite" id="PS1159_v2.g24748.t1">
    <property type="protein sequence ID" value="PS1159_v2.g24748.t1"/>
    <property type="gene ID" value="PS1159_v2.g24748"/>
</dbReference>